<dbReference type="InterPro" id="IPR035892">
    <property type="entry name" value="C2_domain_sf"/>
</dbReference>
<dbReference type="PIRSF" id="PIRSF037232">
    <property type="entry name" value="Tricalbin"/>
    <property type="match status" value="1"/>
</dbReference>
<dbReference type="EMBL" id="JAEPRB010000024">
    <property type="protein sequence ID" value="KAG2225759.1"/>
    <property type="molecule type" value="Genomic_DNA"/>
</dbReference>
<dbReference type="Pfam" id="PF00168">
    <property type="entry name" value="C2"/>
    <property type="match status" value="5"/>
</dbReference>
<comment type="subcellular location">
    <subcellularLocation>
        <location evidence="1">Membrane</location>
    </subcellularLocation>
</comment>
<feature type="compositionally biased region" description="Basic and acidic residues" evidence="6">
    <location>
        <begin position="1"/>
        <end position="12"/>
    </location>
</feature>
<feature type="region of interest" description="Disordered" evidence="6">
    <location>
        <begin position="1"/>
        <end position="27"/>
    </location>
</feature>
<feature type="compositionally biased region" description="Polar residues" evidence="6">
    <location>
        <begin position="849"/>
        <end position="862"/>
    </location>
</feature>
<name>A0A8H7VST1_9FUNG</name>
<dbReference type="InterPro" id="IPR017147">
    <property type="entry name" value="Tricalbin"/>
</dbReference>
<dbReference type="CDD" id="cd21678">
    <property type="entry name" value="SMP_TCB"/>
    <property type="match status" value="1"/>
</dbReference>
<protein>
    <submittedName>
        <fullName evidence="10">Uncharacterized protein</fullName>
    </submittedName>
</protein>
<feature type="region of interest" description="Disordered" evidence="6">
    <location>
        <begin position="829"/>
        <end position="873"/>
    </location>
</feature>
<evidence type="ECO:0000256" key="6">
    <source>
        <dbReference type="SAM" id="MobiDB-lite"/>
    </source>
</evidence>
<dbReference type="PANTHER" id="PTHR46980:SF2">
    <property type="entry name" value="TRICALBIN-1-RELATED"/>
    <property type="match status" value="1"/>
</dbReference>
<evidence type="ECO:0000256" key="1">
    <source>
        <dbReference type="ARBA" id="ARBA00004370"/>
    </source>
</evidence>
<dbReference type="Pfam" id="PF25669">
    <property type="entry name" value="SMP_MUG190-like"/>
    <property type="match status" value="2"/>
</dbReference>
<keyword evidence="5 7" id="KW-0472">Membrane</keyword>
<dbReference type="PROSITE" id="PS51847">
    <property type="entry name" value="SMP"/>
    <property type="match status" value="1"/>
</dbReference>
<dbReference type="SMART" id="SM00239">
    <property type="entry name" value="C2"/>
    <property type="match status" value="5"/>
</dbReference>
<evidence type="ECO:0000256" key="2">
    <source>
        <dbReference type="ARBA" id="ARBA00022448"/>
    </source>
</evidence>
<evidence type="ECO:0000259" key="9">
    <source>
        <dbReference type="PROSITE" id="PS51847"/>
    </source>
</evidence>
<dbReference type="PANTHER" id="PTHR46980">
    <property type="entry name" value="TRICALBIN-1-RELATED"/>
    <property type="match status" value="1"/>
</dbReference>
<dbReference type="InterPro" id="IPR052455">
    <property type="entry name" value="Tricalbin_domain"/>
</dbReference>
<evidence type="ECO:0000256" key="3">
    <source>
        <dbReference type="ARBA" id="ARBA00023055"/>
    </source>
</evidence>
<dbReference type="InterPro" id="IPR031468">
    <property type="entry name" value="SMP_LBD"/>
</dbReference>
<dbReference type="InterPro" id="IPR000008">
    <property type="entry name" value="C2_dom"/>
</dbReference>
<dbReference type="Gene3D" id="2.60.40.150">
    <property type="entry name" value="C2 domain"/>
    <property type="match status" value="5"/>
</dbReference>
<keyword evidence="3" id="KW-0445">Lipid transport</keyword>
<dbReference type="PROSITE" id="PS50004">
    <property type="entry name" value="C2"/>
    <property type="match status" value="5"/>
</dbReference>
<gene>
    <name evidence="10" type="ORF">INT45_011427</name>
</gene>
<evidence type="ECO:0000256" key="7">
    <source>
        <dbReference type="SAM" id="Phobius"/>
    </source>
</evidence>
<dbReference type="SUPFAM" id="SSF49562">
    <property type="entry name" value="C2 domain (Calcium/lipid-binding domain, CaLB)"/>
    <property type="match status" value="5"/>
</dbReference>
<dbReference type="Proteomes" id="UP000646827">
    <property type="component" value="Unassembled WGS sequence"/>
</dbReference>
<dbReference type="CDD" id="cd00030">
    <property type="entry name" value="C2"/>
    <property type="match status" value="1"/>
</dbReference>
<accession>A0A8H7VST1</accession>
<dbReference type="GO" id="GO:0071944">
    <property type="term" value="C:cell periphery"/>
    <property type="evidence" value="ECO:0007669"/>
    <property type="project" value="UniProtKB-ARBA"/>
</dbReference>
<dbReference type="GO" id="GO:0006869">
    <property type="term" value="P:lipid transport"/>
    <property type="evidence" value="ECO:0007669"/>
    <property type="project" value="UniProtKB-KW"/>
</dbReference>
<feature type="compositionally biased region" description="Polar residues" evidence="6">
    <location>
        <begin position="13"/>
        <end position="25"/>
    </location>
</feature>
<keyword evidence="7" id="KW-1133">Transmembrane helix</keyword>
<feature type="transmembrane region" description="Helical" evidence="7">
    <location>
        <begin position="122"/>
        <end position="138"/>
    </location>
</feature>
<feature type="compositionally biased region" description="Low complexity" evidence="6">
    <location>
        <begin position="1186"/>
        <end position="1196"/>
    </location>
</feature>
<dbReference type="Pfam" id="PF24920">
    <property type="entry name" value="C2_TCB1"/>
    <property type="match status" value="1"/>
</dbReference>
<reference evidence="10 11" key="1">
    <citation type="submission" date="2020-12" db="EMBL/GenBank/DDBJ databases">
        <title>Metabolic potential, ecology and presence of endohyphal bacteria is reflected in genomic diversity of Mucoromycotina.</title>
        <authorList>
            <person name="Muszewska A."/>
            <person name="Okrasinska A."/>
            <person name="Steczkiewicz K."/>
            <person name="Drgas O."/>
            <person name="Orlowska M."/>
            <person name="Perlinska-Lenart U."/>
            <person name="Aleksandrzak-Piekarczyk T."/>
            <person name="Szatraj K."/>
            <person name="Zielenkiewicz U."/>
            <person name="Pilsyk S."/>
            <person name="Malc E."/>
            <person name="Mieczkowski P."/>
            <person name="Kruszewska J.S."/>
            <person name="Biernat P."/>
            <person name="Pawlowska J."/>
        </authorList>
    </citation>
    <scope>NUCLEOTIDE SEQUENCE [LARGE SCALE GENOMIC DNA]</scope>
    <source>
        <strain evidence="10 11">CBS 142.35</strain>
    </source>
</reference>
<dbReference type="GO" id="GO:0016020">
    <property type="term" value="C:membrane"/>
    <property type="evidence" value="ECO:0007669"/>
    <property type="project" value="UniProtKB-SubCell"/>
</dbReference>
<keyword evidence="7" id="KW-0812">Transmembrane</keyword>
<evidence type="ECO:0000259" key="8">
    <source>
        <dbReference type="PROSITE" id="PS50004"/>
    </source>
</evidence>
<evidence type="ECO:0000256" key="4">
    <source>
        <dbReference type="ARBA" id="ARBA00023121"/>
    </source>
</evidence>
<sequence>MEHEENVIRDKSNVNVDNNYKNTATGAPDETYAASNFGHEETLLPTIGAFPVLAHANVTSWLDPTFVSLASSSNAARALTTLQDFIEEKLPAAFYGEWYHNASALLATALLTFLLGKLGSELGLVLAFCFVLAIYFQASTRRYRRNERNNLQRELSKMDMEADEEPVEWMNAFLGKFWLIFEPVLCTLILENLDAVIGEYLPSFVESVKLTTLTLGTKPFRIESVKTYLNTDPDTVCMDWRVSFIPSDRTDLTPEQLDRQVNPRIKINIHMAKSLMGVVLPVEVEDISFHGHMRVQIRFMNKFPYAKVFEASFLNKPDFDYNLRPFGTDNLGIDVNVIPGLQTFVRDQAHAILGPMMYLPNVFTFDVEKFFAGELDISQANGILAVTVSSATSLDRVNVDGGPFATRPRHTLNPYIRFSLDGMKELGRTSVRTNTMKPEWNDTRFLLLNNLNGQLCLELCSQTQNPDAEDDRVATSYFNLRELDDEDRNEQEGLDLALLHKGNSISDLKVDMRYFPVSKPVKHEDGTVDPAPESNSAVLRITVHDCQNLQGPSRMNPYVRVIINGEERIKTSSAWHRTTHPVYEISGETAILDKSEVFVRVEVKDRSTVHKDVLLGAWSAHLDEMLKFQEENEGWWPLTMNDEPVGNVRLSAQWKPVIMPGLRDGIGGHGYDAPPIGVMRLTFWEARDLRNVENVASGKSDPYVRVLSGHQIRERTSIIDNNLSPEWGETLYVPVHSPKEDLVLEVMDWNAKSRDKSLGLVELALKNLVQLRVGDQSEDPDKWYEATNAIIDQLRLIQNRWTLLRSTDRRPGKGELRYRAEFHPTLALPKSRQLLQNSDPDQSEEQDTSDAATTAPEQNVQEQNKEFDENEQDLPLQDLHGGYIKYTPDDLIDIAAYSSGVLRIKIHEVEFSRHVYAYCQVVADALLPQYKTARLKGRRLAFGEMTDVFIKETDISRVAIEVKPATADEKDDTKLGYWIDGTKGIIRHIQNKRREQQDEEDDTSDWFSLFGGGETQGRIRLSFDYIPMSTFVLSPDESIDNQGTLTASLIRGIDLMAADKSGTSDPYVVFTVNGERVHKSQVMKKTLNPVWKNEQFTVPINSRVTASFRIEVFDWNQIQGDEPIGSGGITLRGDMVESFASKDVNIPLDGVAGVTGSIRVRFLWQPQLLVKRKTQTSVLGSTTRIGTNTSMSSTSSGGLGEIASGPKPMKSMSSLALSEGDGMHSRTVSEAGSGILKRSSTDLASIATTIDDGKHLSDTTGAVGILTVKIIEARGLQGVDKSGTSDPYVRVRINGQQVHKTKTISKTLAPTWDEEFTHEVTDQPTSIQFKIKDFNRFSRSVDLGVSRWNVWDLIRANQAQTDRWLLLDPVGSGEIHVILEFSPK</sequence>
<feature type="domain" description="C2" evidence="8">
    <location>
        <begin position="520"/>
        <end position="636"/>
    </location>
</feature>
<evidence type="ECO:0000313" key="11">
    <source>
        <dbReference type="Proteomes" id="UP000646827"/>
    </source>
</evidence>
<evidence type="ECO:0000313" key="10">
    <source>
        <dbReference type="EMBL" id="KAG2225759.1"/>
    </source>
</evidence>
<dbReference type="InterPro" id="IPR056910">
    <property type="entry name" value="TCB1-3_C2"/>
</dbReference>
<feature type="domain" description="C2" evidence="8">
    <location>
        <begin position="1242"/>
        <end position="1365"/>
    </location>
</feature>
<organism evidence="10 11">
    <name type="scientific">Circinella minor</name>
    <dbReference type="NCBI Taxonomy" id="1195481"/>
    <lineage>
        <taxon>Eukaryota</taxon>
        <taxon>Fungi</taxon>
        <taxon>Fungi incertae sedis</taxon>
        <taxon>Mucoromycota</taxon>
        <taxon>Mucoromycotina</taxon>
        <taxon>Mucoromycetes</taxon>
        <taxon>Mucorales</taxon>
        <taxon>Lichtheimiaceae</taxon>
        <taxon>Circinella</taxon>
    </lineage>
</organism>
<feature type="domain" description="C2" evidence="8">
    <location>
        <begin position="654"/>
        <end position="784"/>
    </location>
</feature>
<feature type="domain" description="C2" evidence="8">
    <location>
        <begin position="371"/>
        <end position="493"/>
    </location>
</feature>
<dbReference type="GO" id="GO:0008289">
    <property type="term" value="F:lipid binding"/>
    <property type="evidence" value="ECO:0007669"/>
    <property type="project" value="UniProtKB-KW"/>
</dbReference>
<keyword evidence="11" id="KW-1185">Reference proteome</keyword>
<feature type="region of interest" description="Disordered" evidence="6">
    <location>
        <begin position="1183"/>
        <end position="1215"/>
    </location>
</feature>
<evidence type="ECO:0000256" key="5">
    <source>
        <dbReference type="ARBA" id="ARBA00023136"/>
    </source>
</evidence>
<dbReference type="OrthoDB" id="1029639at2759"/>
<keyword evidence="2" id="KW-0813">Transport</keyword>
<proteinExistence type="predicted"/>
<comment type="caution">
    <text evidence="10">The sequence shown here is derived from an EMBL/GenBank/DDBJ whole genome shotgun (WGS) entry which is preliminary data.</text>
</comment>
<keyword evidence="4" id="KW-0446">Lipid-binding</keyword>
<feature type="domain" description="C2" evidence="8">
    <location>
        <begin position="1025"/>
        <end position="1148"/>
    </location>
</feature>
<feature type="domain" description="SMP-LTD" evidence="9">
    <location>
        <begin position="163"/>
        <end position="368"/>
    </location>
</feature>
<dbReference type="GO" id="GO:0061817">
    <property type="term" value="P:endoplasmic reticulum-plasma membrane tethering"/>
    <property type="evidence" value="ECO:0007669"/>
    <property type="project" value="InterPro"/>
</dbReference>